<dbReference type="PANTHER" id="PTHR47642">
    <property type="entry name" value="ATP-DEPENDENT DNA HELICASE"/>
    <property type="match status" value="1"/>
</dbReference>
<evidence type="ECO:0000256" key="2">
    <source>
        <dbReference type="SAM" id="MobiDB-lite"/>
    </source>
</evidence>
<reference evidence="5" key="1">
    <citation type="journal article" date="2015" name="PLoS Genet.">
        <title>Genome Sequence and Transcriptome Analyses of Chrysochromulina tobin: Metabolic Tools for Enhanced Algal Fitness in the Prominent Order Prymnesiales (Haptophyceae).</title>
        <authorList>
            <person name="Hovde B.T."/>
            <person name="Deodato C.R."/>
            <person name="Hunsperger H.M."/>
            <person name="Ryken S.A."/>
            <person name="Yost W."/>
            <person name="Jha R.K."/>
            <person name="Patterson J."/>
            <person name="Monnat R.J. Jr."/>
            <person name="Barlow S.B."/>
            <person name="Starkenburg S.R."/>
            <person name="Cattolico R.A."/>
        </authorList>
    </citation>
    <scope>NUCLEOTIDE SEQUENCE</scope>
    <source>
        <strain evidence="5">CCMP291</strain>
    </source>
</reference>
<comment type="cofactor">
    <cofactor evidence="1">
        <name>Mg(2+)</name>
        <dbReference type="ChEBI" id="CHEBI:18420"/>
    </cofactor>
</comment>
<dbReference type="GO" id="GO:0016787">
    <property type="term" value="F:hydrolase activity"/>
    <property type="evidence" value="ECO:0007669"/>
    <property type="project" value="UniProtKB-KW"/>
</dbReference>
<dbReference type="InterPro" id="IPR027417">
    <property type="entry name" value="P-loop_NTPase"/>
</dbReference>
<keyword evidence="1" id="KW-0067">ATP-binding</keyword>
<evidence type="ECO:0000313" key="5">
    <source>
        <dbReference type="Proteomes" id="UP000037460"/>
    </source>
</evidence>
<dbReference type="GO" id="GO:0005524">
    <property type="term" value="F:ATP binding"/>
    <property type="evidence" value="ECO:0007669"/>
    <property type="project" value="UniProtKB-KW"/>
</dbReference>
<sequence length="1348" mass="145095">MPPAQPAAPPAVRRLKKLDDDSSSDDEASAHADHPSPARRVLASKDMNSPARPAESEPLPPTRVPRARAPTAKRQLADHAAAAALEAKKARTEAAAALAADRARQPPVERLSVAQQLKDRHATMSAQLIEARGQRARLAAFEHELGLHGIADGGVCADVDGIVDEANGALAAHYALDEKGEPLLARSMPLTCAETGHVLLFDKKSPKSRAYVVNRARVSAMLHGLCHGVQARAAEGGFVHGGRNLEAEEPGAPVVMDGLIPTRTFHGRLYERYDGPDHEDGSRLHGRWFLRGGTPNRYYRDVRIDADRLQSLPEEGEPEALVQVELDGGIAEHTDLAFKSNVEDVHRPVADLPAYFWTGSLPDNHLPGLMRLLRQHIEISRGAEAATLFDDDPQFRRRVMLDSQHVVTAYFDARQINYFNSVLVSVLQLDDAWWRYEGADGRGAIHTHLLGWSSRHARKVREALASSDDPSEQGLALYEWLQTSRADEPECLEKNSGAGNMSSHDLTVIFGQLLDAMDGKGTVPQLVQKMLMRIVRCKDVPMSLATMYVSAAAPFTHSTRKIESFGLSGFKMIQPKASKTGYDSDADDDMPGQFAPGETGSAPDDAALVRMRKGLVDAMDADDAAAAAGDDGDDLLPPAYVGPPGFDWHVHALEGCTRGGTRLLDAIEYEEALEFCLKLLPEAAKQAEAADLADETGAVELPAVPPLSAVGNQRLAIALPLVRALAKRLDVPVARLRMFLIGGAGTGKSFVGKVNSRLARRLGGRNRAVLNVAPTGAACKQQVDGRTLASVMPLPRGEAARKSDEVAGGGRGGALSLPKRSLIHSLIGAPGGAPHASLLIVDEVFMNGLPQFAMSSERLNEARDLPEGADTFGGIDTVIIQGDPGQLPAIGEDLELFERPPPTRLAEHPLEALGAVIYRQFDHAVMLDVSQRQKNLEMIQRLARLRIGRVTAADAAFYNARALPNLPPAERALFDGSTAKERVVTVVSNYEQAAAIQHGVQEQLRDQRGERAPVAVLQQPGRGKTGRAAAMCCQVPLNLRLAQGEPVMLSKSVQEGKLVRYGLFNGNVGTTVAFLFRKGCAPPDKPVAILVDFPAYTGPRAHPDWPATWVPILEEDGLADQTDGSTRRGFPLVSGAAIVGHKMQGITVGEGEAFTKVRFLVEDDVGVEAKNCGYTYVLFSRPKEDGDWCMMHSVVERRFTYINGQEALIGRCAEIERLAELAARTKACNVHLLEPSTFTALLRRCDELAADGQLDGVCAACKAGKACEPKCAACEAGACVRPMAEWASCACVVCSALRELDAAKIASLVQAAPAPPPPLQQRRGGAPHGRVGAGRSMGETRQMRMRAL</sequence>
<keyword evidence="1" id="KW-0378">Hydrolase</keyword>
<feature type="region of interest" description="Disordered" evidence="2">
    <location>
        <begin position="1312"/>
        <end position="1348"/>
    </location>
</feature>
<feature type="region of interest" description="Disordered" evidence="2">
    <location>
        <begin position="1"/>
        <end position="78"/>
    </location>
</feature>
<name>A0A0M0KAX3_9EUKA</name>
<keyword evidence="1" id="KW-0227">DNA damage</keyword>
<dbReference type="GO" id="GO:0006310">
    <property type="term" value="P:DNA recombination"/>
    <property type="evidence" value="ECO:0007669"/>
    <property type="project" value="UniProtKB-KW"/>
</dbReference>
<dbReference type="SUPFAM" id="SSF52540">
    <property type="entry name" value="P-loop containing nucleoside triphosphate hydrolases"/>
    <property type="match status" value="1"/>
</dbReference>
<dbReference type="InterPro" id="IPR051055">
    <property type="entry name" value="PIF1_helicase"/>
</dbReference>
<dbReference type="GO" id="GO:0006281">
    <property type="term" value="P:DNA repair"/>
    <property type="evidence" value="ECO:0007669"/>
    <property type="project" value="UniProtKB-KW"/>
</dbReference>
<dbReference type="PANTHER" id="PTHR47642:SF5">
    <property type="entry name" value="ATP-DEPENDENT DNA HELICASE"/>
    <property type="match status" value="1"/>
</dbReference>
<evidence type="ECO:0000313" key="4">
    <source>
        <dbReference type="EMBL" id="KOO35976.1"/>
    </source>
</evidence>
<dbReference type="EC" id="5.6.2.3" evidence="1"/>
<feature type="domain" description="DNA helicase Pif1-like DEAD-box helicase" evidence="3">
    <location>
        <begin position="738"/>
        <end position="890"/>
    </location>
</feature>
<organism evidence="4 5">
    <name type="scientific">Chrysochromulina tobinii</name>
    <dbReference type="NCBI Taxonomy" id="1460289"/>
    <lineage>
        <taxon>Eukaryota</taxon>
        <taxon>Haptista</taxon>
        <taxon>Haptophyta</taxon>
        <taxon>Prymnesiophyceae</taxon>
        <taxon>Prymnesiales</taxon>
        <taxon>Chrysochromulinaceae</taxon>
        <taxon>Chrysochromulina</taxon>
    </lineage>
</organism>
<accession>A0A0M0KAX3</accession>
<proteinExistence type="inferred from homology"/>
<dbReference type="GO" id="GO:0000723">
    <property type="term" value="P:telomere maintenance"/>
    <property type="evidence" value="ECO:0007669"/>
    <property type="project" value="InterPro"/>
</dbReference>
<keyword evidence="1 4" id="KW-0347">Helicase</keyword>
<dbReference type="Proteomes" id="UP000037460">
    <property type="component" value="Unassembled WGS sequence"/>
</dbReference>
<keyword evidence="1" id="KW-0234">DNA repair</keyword>
<evidence type="ECO:0000256" key="1">
    <source>
        <dbReference type="RuleBase" id="RU363044"/>
    </source>
</evidence>
<dbReference type="EMBL" id="JWZX01000684">
    <property type="protein sequence ID" value="KOO35976.1"/>
    <property type="molecule type" value="Genomic_DNA"/>
</dbReference>
<dbReference type="Pfam" id="PF05970">
    <property type="entry name" value="PIF1"/>
    <property type="match status" value="1"/>
</dbReference>
<comment type="similarity">
    <text evidence="1">Belongs to the helicase family.</text>
</comment>
<keyword evidence="1" id="KW-0233">DNA recombination</keyword>
<keyword evidence="1" id="KW-0547">Nucleotide-binding</keyword>
<dbReference type="InterPro" id="IPR010285">
    <property type="entry name" value="DNA_helicase_pif1-like_DEAD"/>
</dbReference>
<dbReference type="OrthoDB" id="1874373at2759"/>
<keyword evidence="5" id="KW-1185">Reference proteome</keyword>
<comment type="caution">
    <text evidence="4">The sequence shown here is derived from an EMBL/GenBank/DDBJ whole genome shotgun (WGS) entry which is preliminary data.</text>
</comment>
<evidence type="ECO:0000259" key="3">
    <source>
        <dbReference type="Pfam" id="PF05970"/>
    </source>
</evidence>
<dbReference type="GO" id="GO:0043139">
    <property type="term" value="F:5'-3' DNA helicase activity"/>
    <property type="evidence" value="ECO:0007669"/>
    <property type="project" value="UniProtKB-EC"/>
</dbReference>
<comment type="catalytic activity">
    <reaction evidence="1">
        <text>ATP + H2O = ADP + phosphate + H(+)</text>
        <dbReference type="Rhea" id="RHEA:13065"/>
        <dbReference type="ChEBI" id="CHEBI:15377"/>
        <dbReference type="ChEBI" id="CHEBI:15378"/>
        <dbReference type="ChEBI" id="CHEBI:30616"/>
        <dbReference type="ChEBI" id="CHEBI:43474"/>
        <dbReference type="ChEBI" id="CHEBI:456216"/>
        <dbReference type="EC" id="5.6.2.3"/>
    </reaction>
</comment>
<gene>
    <name evidence="4" type="ORF">Ctob_015459</name>
</gene>
<dbReference type="Gene3D" id="3.40.50.300">
    <property type="entry name" value="P-loop containing nucleotide triphosphate hydrolases"/>
    <property type="match status" value="1"/>
</dbReference>
<feature type="compositionally biased region" description="Low complexity" evidence="2">
    <location>
        <begin position="67"/>
        <end position="78"/>
    </location>
</feature>
<protein>
    <recommendedName>
        <fullName evidence="1">ATP-dependent DNA helicase</fullName>
        <ecNumber evidence="1">5.6.2.3</ecNumber>
    </recommendedName>
</protein>
<feature type="region of interest" description="Disordered" evidence="2">
    <location>
        <begin position="578"/>
        <end position="603"/>
    </location>
</feature>